<reference evidence="1 2" key="1">
    <citation type="journal article" date="2015" name="Nature">
        <title>rRNA introns, odd ribosomes, and small enigmatic genomes across a large radiation of phyla.</title>
        <authorList>
            <person name="Brown C.T."/>
            <person name="Hug L.A."/>
            <person name="Thomas B.C."/>
            <person name="Sharon I."/>
            <person name="Castelle C.J."/>
            <person name="Singh A."/>
            <person name="Wilkins M.J."/>
            <person name="Williams K.H."/>
            <person name="Banfield J.F."/>
        </authorList>
    </citation>
    <scope>NUCLEOTIDE SEQUENCE [LARGE SCALE GENOMIC DNA]</scope>
</reference>
<sequence>MSGKLILVVDVLDNSSDFVDRSFLAFCDTLQQSFEVLLVNDPLLITSVVQCGFTFSAIVFNAKAEKDFPLATMVAEFIPGCPRFARVEQQGMATPDGFTGISNIDELLALLRK</sequence>
<gene>
    <name evidence="1" type="ORF">UY19_C0005G0029</name>
</gene>
<organism evidence="1 2">
    <name type="scientific">Candidatus Wolfebacteria bacterium GW2011_GWA2_47_9b</name>
    <dbReference type="NCBI Taxonomy" id="1619005"/>
    <lineage>
        <taxon>Bacteria</taxon>
        <taxon>Candidatus Wolfeibacteriota</taxon>
    </lineage>
</organism>
<dbReference type="AlphaFoldDB" id="A0A0G1U7W4"/>
<accession>A0A0G1U7W4</accession>
<protein>
    <submittedName>
        <fullName evidence="1">Uncharacterized protein</fullName>
    </submittedName>
</protein>
<name>A0A0G1U7W4_9BACT</name>
<evidence type="ECO:0000313" key="2">
    <source>
        <dbReference type="Proteomes" id="UP000033882"/>
    </source>
</evidence>
<comment type="caution">
    <text evidence="1">The sequence shown here is derived from an EMBL/GenBank/DDBJ whole genome shotgun (WGS) entry which is preliminary data.</text>
</comment>
<dbReference type="EMBL" id="LCPB01000005">
    <property type="protein sequence ID" value="KKU90226.1"/>
    <property type="molecule type" value="Genomic_DNA"/>
</dbReference>
<dbReference type="Proteomes" id="UP000033882">
    <property type="component" value="Unassembled WGS sequence"/>
</dbReference>
<evidence type="ECO:0000313" key="1">
    <source>
        <dbReference type="EMBL" id="KKU90226.1"/>
    </source>
</evidence>
<proteinExistence type="predicted"/>